<feature type="region of interest" description="Disordered" evidence="1">
    <location>
        <begin position="125"/>
        <end position="204"/>
    </location>
</feature>
<dbReference type="OrthoDB" id="49627at2759"/>
<accession>A0A9W7GF68</accession>
<name>A0A9W7GF68_9STRA</name>
<reference evidence="3" key="1">
    <citation type="journal article" date="2023" name="Commun. Biol.">
        <title>Genome analysis of Parmales, the sister group of diatoms, reveals the evolutionary specialization of diatoms from phago-mixotrophs to photoautotrophs.</title>
        <authorList>
            <person name="Ban H."/>
            <person name="Sato S."/>
            <person name="Yoshikawa S."/>
            <person name="Yamada K."/>
            <person name="Nakamura Y."/>
            <person name="Ichinomiya M."/>
            <person name="Sato N."/>
            <person name="Blanc-Mathieu R."/>
            <person name="Endo H."/>
            <person name="Kuwata A."/>
            <person name="Ogata H."/>
        </authorList>
    </citation>
    <scope>NUCLEOTIDE SEQUENCE [LARGE SCALE GENOMIC DNA]</scope>
</reference>
<evidence type="ECO:0000313" key="3">
    <source>
        <dbReference type="Proteomes" id="UP001165065"/>
    </source>
</evidence>
<evidence type="ECO:0000313" key="2">
    <source>
        <dbReference type="EMBL" id="GMI43808.1"/>
    </source>
</evidence>
<feature type="compositionally biased region" description="Basic residues" evidence="1">
    <location>
        <begin position="143"/>
        <end position="162"/>
    </location>
</feature>
<feature type="compositionally biased region" description="Low complexity" evidence="1">
    <location>
        <begin position="250"/>
        <end position="271"/>
    </location>
</feature>
<feature type="compositionally biased region" description="Basic and acidic residues" evidence="1">
    <location>
        <begin position="125"/>
        <end position="142"/>
    </location>
</feature>
<feature type="compositionally biased region" description="Acidic residues" evidence="1">
    <location>
        <begin position="551"/>
        <end position="563"/>
    </location>
</feature>
<sequence length="1836" mass="201938">MCVVASRTWPGINKPGGVGRITHLHYDADSSLSGKVSHVDVLYPVERTREKRVAVEWLEVKDIINSTVVLGTKGRGGTGRCTRCGSLRRDCGECDWRWEEGREERERIQREEEERRVVELVQRKEEQMAREGGKEKEEEKEKERRRKSKLRRKRREARKKSSATHASSSEMLRLWNASAASTNPDDFMSSSSSSSENERPHKRASKYKYTNEIGAMFADIVADADESSSSSSSDDTSELVSKFQDDDVPSDSYSDSSQSSYSSISSLESNSGNNFIQPEGDASRLPQDCDDLTSKLRSVPYKELLPLFKKELSKLSNSTLPDCRLRLSRFKRSTRSLLNSPTLTLDELHNLEAENLKLFEKYKVVLGREGRDFLREILRKLHGRGGREHRKTERNWSLKLETTDMEFDALEGEVEEVLQGCKDHLLEFSSWASSRFGFTQAEQAGMTQDGNDGRDDNDDGFGLGDDEGDGNSDRASVTSLPPFEEHEHATNVVDGGVEKTEWSIRKRKRDREEEGARRRRRKKKGERRRGDRSRKPSRRSGSRKSSQRRDDEDDNEDDNEDENRENRENRGNYKRSGISSSSRRSKGKKYKMSRRSTEPNSRPPKPAKINATEMMERFLANNENIDVDFDDIPDSDIEPDPRPTRRRRVDIATSFKKKQKRTTTTFLKANFPSRTIPLTKFLKALKALVLSSPPSFATSLLPILEPLAASSVENDLLLILLDVKITTLSLSEPRRPQFEQKVVDTAISSILDQLYQVYEINSPDVDVNSVLKSICLGRSPLESLFDTLAAVQESLMDSFATVFETKVLRAMGLNISRNEVAAAYFVFGAVTYFSSSSTQQQIIGTKPQNGASWNVLTTLLLSHAGVLSNRFFKNNDLNKASIPMGLDPAHLAQLRRELSYVEALFSSGVMGSGGESALNLLAKVSSRSSMILSHLPHDPLEDSKFPDLRLGRRWYRALAEDAKRILVAQPQGSSPSTIIQLFKGKLSAVSKLDSMQPTRLIPRTLLSIQNSWFAKIGTLGKARRNRVKQGVVGLSEDGNTLHRQMLVCMILAASSSGVLGDDYGGEEVWRKVERLLTSKERIVNVEREVHRMQVYSIMAAGEGVGEAVRSRGLRGLRRCLRIMVKAMAMANEKELQGSIGLFDSTVKRGGGKQISSCVRCAQALTICCSKIGMVVSWLGGKPRGGVKEGEEALSIFEHFADLLKNCFIELCKSIDLGEVGETSVGCCIAALRSVTMWVLKTLKVDRRESLEASGGAVSVGDEFGDLGDFDPDTAILRNKVGRSKCLGVVFDAVKKMVGVLKPSCRQGLGWDDSKHALGFSGGGSALARGQLDGLVGLLGGLAGMHEVGVLSYKKDVEGMLVGGGENEKFDDLDYVGEVEMKVNVALCTLREFDSCRELVKGGWLEVLKSLVGGVVGWKGLDDGGEALWRLAGDFGGILVREGEEGGVEARLGKVLVEVGEVEGGTGRVLRGKLEKEVWRRAVFLVKVCGVLVDCRELMDGGVLTIFGKVGWGLMGGLKWFVYADLINPEGRSQLEQLKRGYVEMAIGALGCLLVMGADEGLYADAVLGGFLKEIRDFMGKIVGNSSGPFARERVFSRADLADDVKLLGLCCADEDVVRGARRHCRALLIACGGGNVESGIGMENGTLGLFGGLVSNGWLAEGFGGGEGGGAFERELRVVFEMGGRGEEVVERLRRYCLGRIGGGGGLGEGLGVMMGLLRGGEGGLEEEVRRKMVVMCVRFLVGDRREGTIADALECLRLLLEGREGWEGDMKVVVNFVVSFCENLVAEKGGGIEGAVVGLKEVAGFEGATVGGAAVFDDEIVRGRAKNLLARVDGC</sequence>
<protein>
    <submittedName>
        <fullName evidence="2">Uncharacterized protein</fullName>
    </submittedName>
</protein>
<feature type="compositionally biased region" description="Basic and acidic residues" evidence="1">
    <location>
        <begin position="496"/>
        <end position="516"/>
    </location>
</feature>
<keyword evidence="3" id="KW-1185">Reference proteome</keyword>
<proteinExistence type="predicted"/>
<feature type="compositionally biased region" description="Acidic residues" evidence="1">
    <location>
        <begin position="455"/>
        <end position="470"/>
    </location>
</feature>
<comment type="caution">
    <text evidence="2">The sequence shown here is derived from an EMBL/GenBank/DDBJ whole genome shotgun (WGS) entry which is preliminary data.</text>
</comment>
<feature type="region of interest" description="Disordered" evidence="1">
    <location>
        <begin position="445"/>
        <end position="608"/>
    </location>
</feature>
<dbReference type="Proteomes" id="UP001165065">
    <property type="component" value="Unassembled WGS sequence"/>
</dbReference>
<gene>
    <name evidence="2" type="ORF">TrCOL_g3088</name>
</gene>
<organism evidence="2 3">
    <name type="scientific">Triparma columacea</name>
    <dbReference type="NCBI Taxonomy" id="722753"/>
    <lineage>
        <taxon>Eukaryota</taxon>
        <taxon>Sar</taxon>
        <taxon>Stramenopiles</taxon>
        <taxon>Ochrophyta</taxon>
        <taxon>Bolidophyceae</taxon>
        <taxon>Parmales</taxon>
        <taxon>Triparmaceae</taxon>
        <taxon>Triparma</taxon>
    </lineage>
</organism>
<feature type="region of interest" description="Disordered" evidence="1">
    <location>
        <begin position="226"/>
        <end position="289"/>
    </location>
</feature>
<feature type="compositionally biased region" description="Basic residues" evidence="1">
    <location>
        <begin position="583"/>
        <end position="594"/>
    </location>
</feature>
<dbReference type="EMBL" id="BRYA01000200">
    <property type="protein sequence ID" value="GMI43808.1"/>
    <property type="molecule type" value="Genomic_DNA"/>
</dbReference>
<evidence type="ECO:0000256" key="1">
    <source>
        <dbReference type="SAM" id="MobiDB-lite"/>
    </source>
</evidence>
<feature type="compositionally biased region" description="Basic residues" evidence="1">
    <location>
        <begin position="517"/>
        <end position="546"/>
    </location>
</feature>